<dbReference type="CDD" id="cd16461">
    <property type="entry name" value="RING-H2_EL5-like"/>
    <property type="match status" value="1"/>
</dbReference>
<evidence type="ECO:0000259" key="18">
    <source>
        <dbReference type="PROSITE" id="PS50089"/>
    </source>
</evidence>
<dbReference type="OrthoDB" id="8062037at2759"/>
<keyword evidence="20" id="KW-1185">Reference proteome</keyword>
<feature type="domain" description="RING-type" evidence="18">
    <location>
        <begin position="124"/>
        <end position="167"/>
    </location>
</feature>
<evidence type="ECO:0000256" key="5">
    <source>
        <dbReference type="ARBA" id="ARBA00022679"/>
    </source>
</evidence>
<gene>
    <name evidence="19" type="ORF">ZIOFF_073871</name>
</gene>
<dbReference type="GO" id="GO:0061630">
    <property type="term" value="F:ubiquitin protein ligase activity"/>
    <property type="evidence" value="ECO:0007669"/>
    <property type="project" value="UniProtKB-EC"/>
</dbReference>
<dbReference type="PROSITE" id="PS50089">
    <property type="entry name" value="ZF_RING_2"/>
    <property type="match status" value="1"/>
</dbReference>
<accession>A0A8J5BWU8</accession>
<evidence type="ECO:0000256" key="11">
    <source>
        <dbReference type="ARBA" id="ARBA00022989"/>
    </source>
</evidence>
<feature type="chain" id="PRO_5035287432" description="RING-type E3 ubiquitin transferase" evidence="17">
    <location>
        <begin position="22"/>
        <end position="305"/>
    </location>
</feature>
<evidence type="ECO:0000256" key="9">
    <source>
        <dbReference type="ARBA" id="ARBA00022786"/>
    </source>
</evidence>
<sequence length="305" mass="33243">MATGMVALLFFLLLNVRCSDAQVASDNRNDNYHYYYGRFSPTFAVVIVVIAATFFVFALFAIYVRRCSGGDDFASTFLRGGAGGEGRESLSRGLGLSPEAMEKLPIVSYAEAKGMKGGSLPMDCAVCLSEFVDDAELVRLLPRCGHLFHEDCITAWLASHVTCPVCRDNLAQIPAETTTAGSSQDRLAIVVREAEEAVELERLGRQRQEARSRSGRRPPTRFSRSHSTSHSMTVRTPTLDMDVYLFVMAERNQWPSVLLRSLSASSPAWSARRRGVEEGESSRGGSSGAALDYGSSSTSFPPSQA</sequence>
<evidence type="ECO:0000256" key="1">
    <source>
        <dbReference type="ARBA" id="ARBA00000900"/>
    </source>
</evidence>
<comment type="caution">
    <text evidence="19">The sequence shown here is derived from an EMBL/GenBank/DDBJ whole genome shotgun (WGS) entry which is preliminary data.</text>
</comment>
<keyword evidence="8 14" id="KW-0863">Zinc-finger</keyword>
<keyword evidence="17" id="KW-0732">Signal</keyword>
<proteinExistence type="inferred from homology"/>
<evidence type="ECO:0000256" key="14">
    <source>
        <dbReference type="PROSITE-ProRule" id="PRU00175"/>
    </source>
</evidence>
<evidence type="ECO:0000256" key="15">
    <source>
        <dbReference type="SAM" id="MobiDB-lite"/>
    </source>
</evidence>
<evidence type="ECO:0000256" key="6">
    <source>
        <dbReference type="ARBA" id="ARBA00022692"/>
    </source>
</evidence>
<reference evidence="19 20" key="1">
    <citation type="submission" date="2020-08" db="EMBL/GenBank/DDBJ databases">
        <title>Plant Genome Project.</title>
        <authorList>
            <person name="Zhang R.-G."/>
        </authorList>
    </citation>
    <scope>NUCLEOTIDE SEQUENCE [LARGE SCALE GENOMIC DNA]</scope>
    <source>
        <tissue evidence="19">Rhizome</tissue>
    </source>
</reference>
<comment type="subcellular location">
    <subcellularLocation>
        <location evidence="2">Membrane</location>
        <topology evidence="2">Single-pass membrane protein</topology>
    </subcellularLocation>
</comment>
<dbReference type="InterPro" id="IPR001841">
    <property type="entry name" value="Znf_RING"/>
</dbReference>
<keyword evidence="11 16" id="KW-1133">Transmembrane helix</keyword>
<dbReference type="AlphaFoldDB" id="A0A8J5BWU8"/>
<keyword evidence="10" id="KW-0862">Zinc</keyword>
<keyword evidence="12 16" id="KW-0472">Membrane</keyword>
<keyword evidence="5" id="KW-0808">Transferase</keyword>
<name>A0A8J5BWU8_ZINOF</name>
<evidence type="ECO:0000256" key="2">
    <source>
        <dbReference type="ARBA" id="ARBA00004167"/>
    </source>
</evidence>
<keyword evidence="6 16" id="KW-0812">Transmembrane</keyword>
<feature type="transmembrane region" description="Helical" evidence="16">
    <location>
        <begin position="42"/>
        <end position="64"/>
    </location>
</feature>
<feature type="compositionally biased region" description="Low complexity" evidence="15">
    <location>
        <begin position="220"/>
        <end position="234"/>
    </location>
</feature>
<dbReference type="FunFam" id="3.30.40.10:FF:000187">
    <property type="entry name" value="E3 ubiquitin-protein ligase ATL6"/>
    <property type="match status" value="1"/>
</dbReference>
<evidence type="ECO:0000256" key="4">
    <source>
        <dbReference type="ARBA" id="ARBA00012483"/>
    </source>
</evidence>
<evidence type="ECO:0000256" key="13">
    <source>
        <dbReference type="ARBA" id="ARBA00024209"/>
    </source>
</evidence>
<keyword evidence="9" id="KW-0833">Ubl conjugation pathway</keyword>
<dbReference type="PANTHER" id="PTHR14155:SF263">
    <property type="entry name" value="E3 UBIQUITIN-PROTEIN LIGASE ATL6"/>
    <property type="match status" value="1"/>
</dbReference>
<protein>
    <recommendedName>
        <fullName evidence="4">RING-type E3 ubiquitin transferase</fullName>
        <ecNumber evidence="4">2.3.2.27</ecNumber>
    </recommendedName>
</protein>
<evidence type="ECO:0000313" key="19">
    <source>
        <dbReference type="EMBL" id="KAG6469173.1"/>
    </source>
</evidence>
<feature type="region of interest" description="Disordered" evidence="15">
    <location>
        <begin position="200"/>
        <end position="234"/>
    </location>
</feature>
<dbReference type="EMBL" id="JACMSC010000022">
    <property type="protein sequence ID" value="KAG6469173.1"/>
    <property type="molecule type" value="Genomic_DNA"/>
</dbReference>
<dbReference type="PANTHER" id="PTHR14155">
    <property type="entry name" value="RING FINGER DOMAIN-CONTAINING"/>
    <property type="match status" value="1"/>
</dbReference>
<dbReference type="GO" id="GO:0008270">
    <property type="term" value="F:zinc ion binding"/>
    <property type="evidence" value="ECO:0007669"/>
    <property type="project" value="UniProtKB-KW"/>
</dbReference>
<evidence type="ECO:0000256" key="17">
    <source>
        <dbReference type="SAM" id="SignalP"/>
    </source>
</evidence>
<evidence type="ECO:0000256" key="10">
    <source>
        <dbReference type="ARBA" id="ARBA00022833"/>
    </source>
</evidence>
<comment type="similarity">
    <text evidence="13">Belongs to the RING-type zinc finger family. ATL subfamily.</text>
</comment>
<feature type="compositionally biased region" description="Polar residues" evidence="15">
    <location>
        <begin position="294"/>
        <end position="305"/>
    </location>
</feature>
<organism evidence="19 20">
    <name type="scientific">Zingiber officinale</name>
    <name type="common">Ginger</name>
    <name type="synonym">Amomum zingiber</name>
    <dbReference type="NCBI Taxonomy" id="94328"/>
    <lineage>
        <taxon>Eukaryota</taxon>
        <taxon>Viridiplantae</taxon>
        <taxon>Streptophyta</taxon>
        <taxon>Embryophyta</taxon>
        <taxon>Tracheophyta</taxon>
        <taxon>Spermatophyta</taxon>
        <taxon>Magnoliopsida</taxon>
        <taxon>Liliopsida</taxon>
        <taxon>Zingiberales</taxon>
        <taxon>Zingiberaceae</taxon>
        <taxon>Zingiber</taxon>
    </lineage>
</organism>
<dbReference type="Proteomes" id="UP000734854">
    <property type="component" value="Unassembled WGS sequence"/>
</dbReference>
<dbReference type="GO" id="GO:0016020">
    <property type="term" value="C:membrane"/>
    <property type="evidence" value="ECO:0007669"/>
    <property type="project" value="UniProtKB-SubCell"/>
</dbReference>
<evidence type="ECO:0000313" key="20">
    <source>
        <dbReference type="Proteomes" id="UP000734854"/>
    </source>
</evidence>
<feature type="compositionally biased region" description="Basic and acidic residues" evidence="15">
    <location>
        <begin position="200"/>
        <end position="212"/>
    </location>
</feature>
<dbReference type="EC" id="2.3.2.27" evidence="4"/>
<comment type="catalytic activity">
    <reaction evidence="1">
        <text>S-ubiquitinyl-[E2 ubiquitin-conjugating enzyme]-L-cysteine + [acceptor protein]-L-lysine = [E2 ubiquitin-conjugating enzyme]-L-cysteine + N(6)-ubiquitinyl-[acceptor protein]-L-lysine.</text>
        <dbReference type="EC" id="2.3.2.27"/>
    </reaction>
</comment>
<evidence type="ECO:0000256" key="7">
    <source>
        <dbReference type="ARBA" id="ARBA00022723"/>
    </source>
</evidence>
<dbReference type="InterPro" id="IPR053238">
    <property type="entry name" value="RING-H2_zinc_finger"/>
</dbReference>
<keyword evidence="7" id="KW-0479">Metal-binding</keyword>
<comment type="pathway">
    <text evidence="3">Protein modification; protein ubiquitination.</text>
</comment>
<feature type="region of interest" description="Disordered" evidence="15">
    <location>
        <begin position="267"/>
        <end position="305"/>
    </location>
</feature>
<evidence type="ECO:0000256" key="8">
    <source>
        <dbReference type="ARBA" id="ARBA00022771"/>
    </source>
</evidence>
<dbReference type="Pfam" id="PF13639">
    <property type="entry name" value="zf-RING_2"/>
    <property type="match status" value="1"/>
</dbReference>
<evidence type="ECO:0000256" key="16">
    <source>
        <dbReference type="SAM" id="Phobius"/>
    </source>
</evidence>
<dbReference type="SMART" id="SM00184">
    <property type="entry name" value="RING"/>
    <property type="match status" value="1"/>
</dbReference>
<evidence type="ECO:0000256" key="3">
    <source>
        <dbReference type="ARBA" id="ARBA00004906"/>
    </source>
</evidence>
<evidence type="ECO:0000256" key="12">
    <source>
        <dbReference type="ARBA" id="ARBA00023136"/>
    </source>
</evidence>
<feature type="signal peptide" evidence="17">
    <location>
        <begin position="1"/>
        <end position="21"/>
    </location>
</feature>